<dbReference type="Proteomes" id="UP000314982">
    <property type="component" value="Unassembled WGS sequence"/>
</dbReference>
<reference evidence="2" key="2">
    <citation type="submission" date="2025-08" db="UniProtKB">
        <authorList>
            <consortium name="Ensembl"/>
        </authorList>
    </citation>
    <scope>IDENTIFICATION</scope>
</reference>
<evidence type="ECO:0000313" key="2">
    <source>
        <dbReference type="Ensembl" id="ENSHHUP00000027155.1"/>
    </source>
</evidence>
<dbReference type="STRING" id="62062.ENSHHUP00000027155"/>
<reference evidence="3" key="1">
    <citation type="submission" date="2018-06" db="EMBL/GenBank/DDBJ databases">
        <title>Genome assembly of Danube salmon.</title>
        <authorList>
            <person name="Macqueen D.J."/>
            <person name="Gundappa M.K."/>
        </authorList>
    </citation>
    <scope>NUCLEOTIDE SEQUENCE [LARGE SCALE GENOMIC DNA]</scope>
</reference>
<reference evidence="2" key="3">
    <citation type="submission" date="2025-09" db="UniProtKB">
        <authorList>
            <consortium name="Ensembl"/>
        </authorList>
    </citation>
    <scope>IDENTIFICATION</scope>
</reference>
<organism evidence="2 3">
    <name type="scientific">Hucho hucho</name>
    <name type="common">huchen</name>
    <dbReference type="NCBI Taxonomy" id="62062"/>
    <lineage>
        <taxon>Eukaryota</taxon>
        <taxon>Metazoa</taxon>
        <taxon>Chordata</taxon>
        <taxon>Craniata</taxon>
        <taxon>Vertebrata</taxon>
        <taxon>Euteleostomi</taxon>
        <taxon>Actinopterygii</taxon>
        <taxon>Neopterygii</taxon>
        <taxon>Teleostei</taxon>
        <taxon>Protacanthopterygii</taxon>
        <taxon>Salmoniformes</taxon>
        <taxon>Salmonidae</taxon>
        <taxon>Salmoninae</taxon>
        <taxon>Hucho</taxon>
    </lineage>
</organism>
<dbReference type="GeneTree" id="ENSGT00940000158210"/>
<name>A0A4W5LPS3_9TELE</name>
<keyword evidence="3" id="KW-1185">Reference proteome</keyword>
<sequence length="212" mass="22772">MIYLVSGVENKESPRGKVGKEETDHHVSSLESLHCKASSLVSNRHHDVSSLESLHCKASSLVSNRHHDVSSLESLHCKASSLVSNRHHDVSSLESLHCKASSLVSNITEQGSTLRDLLTTTAGKLRLGSTDAGIAFAPVYSTAAQMGKSGRTMPNILDDIIASVVENKIPASRGAKLSLKLEATTTTTEDRELKTERIERKKQPGTGPNPGN</sequence>
<evidence type="ECO:0000256" key="1">
    <source>
        <dbReference type="SAM" id="MobiDB-lite"/>
    </source>
</evidence>
<protein>
    <submittedName>
        <fullName evidence="2">Uncharacterized protein</fullName>
    </submittedName>
</protein>
<feature type="compositionally biased region" description="Basic and acidic residues" evidence="1">
    <location>
        <begin position="188"/>
        <end position="202"/>
    </location>
</feature>
<proteinExistence type="predicted"/>
<evidence type="ECO:0000313" key="3">
    <source>
        <dbReference type="Proteomes" id="UP000314982"/>
    </source>
</evidence>
<feature type="region of interest" description="Disordered" evidence="1">
    <location>
        <begin position="184"/>
        <end position="212"/>
    </location>
</feature>
<dbReference type="Ensembl" id="ENSHHUT00000028232.1">
    <property type="protein sequence ID" value="ENSHHUP00000027155.1"/>
    <property type="gene ID" value="ENSHHUG00000017216.1"/>
</dbReference>
<accession>A0A4W5LPS3</accession>
<dbReference type="AlphaFoldDB" id="A0A4W5LPS3"/>